<sequence length="181" mass="21121">MKNFDLFVDEIVNSWRSDKFEGLNGPPPTNNREAGDNAENYISRKIKKSLKGYSCKKSLGSQTPADIFAIKKIDSYWHIMLIQVKSSIDKSKIVILNYDDKQKLNAFAKYLKRELLTSDLFTRYKNSKIVISTGYAGVYYNTKTNRNYLVKTDYFNLFRHKISQEDLKKIRPKIIFTHNLS</sequence>
<protein>
    <submittedName>
        <fullName evidence="2">Uncharacterized protein</fullName>
    </submittedName>
</protein>
<proteinExistence type="predicted"/>
<dbReference type="Proteomes" id="UP000825381">
    <property type="component" value="Chromosome"/>
</dbReference>
<keyword evidence="3" id="KW-1185">Reference proteome</keyword>
<evidence type="ECO:0000256" key="1">
    <source>
        <dbReference type="SAM" id="MobiDB-lite"/>
    </source>
</evidence>
<dbReference type="InterPro" id="IPR011856">
    <property type="entry name" value="tRNA_endonuc-like_dom_sf"/>
</dbReference>
<dbReference type="RefSeq" id="WP_220640318.1">
    <property type="nucleotide sequence ID" value="NZ_CP080429.1"/>
</dbReference>
<evidence type="ECO:0000313" key="2">
    <source>
        <dbReference type="EMBL" id="QYJ67973.1"/>
    </source>
</evidence>
<dbReference type="EMBL" id="CP080429">
    <property type="protein sequence ID" value="QYJ67973.1"/>
    <property type="molecule type" value="Genomic_DNA"/>
</dbReference>
<evidence type="ECO:0000313" key="3">
    <source>
        <dbReference type="Proteomes" id="UP000825381"/>
    </source>
</evidence>
<reference evidence="2 3" key="1">
    <citation type="submission" date="2021-07" db="EMBL/GenBank/DDBJ databases">
        <title>Flavobacterium WSW3-B6 sp.nov, isolated from seaweed.</title>
        <authorList>
            <person name="Muhammad N."/>
            <person name="Ho H."/>
            <person name="Lee Y.-J."/>
            <person name="Nguyen T."/>
            <person name="Ho J."/>
            <person name="Kim S.-G."/>
        </authorList>
    </citation>
    <scope>NUCLEOTIDE SEQUENCE [LARGE SCALE GENOMIC DNA]</scope>
    <source>
        <strain evidence="2 3">WSW3-B6</strain>
    </source>
</reference>
<feature type="region of interest" description="Disordered" evidence="1">
    <location>
        <begin position="19"/>
        <end position="38"/>
    </location>
</feature>
<name>A0ABX8V774_9FLAO</name>
<gene>
    <name evidence="2" type="ORF">K1I41_10600</name>
</gene>
<organism evidence="2 3">
    <name type="scientific">Flavobacterium litorale</name>
    <dbReference type="NCBI Taxonomy" id="2856519"/>
    <lineage>
        <taxon>Bacteria</taxon>
        <taxon>Pseudomonadati</taxon>
        <taxon>Bacteroidota</taxon>
        <taxon>Flavobacteriia</taxon>
        <taxon>Flavobacteriales</taxon>
        <taxon>Flavobacteriaceae</taxon>
        <taxon>Flavobacterium</taxon>
    </lineage>
</organism>
<dbReference type="Gene3D" id="3.40.1350.10">
    <property type="match status" value="1"/>
</dbReference>
<accession>A0ABX8V774</accession>